<dbReference type="AlphaFoldDB" id="U4KMR2"/>
<keyword evidence="4" id="KW-1185">Reference proteome</keyword>
<name>U4KMR2_9MOLU</name>
<proteinExistence type="predicted"/>
<dbReference type="GO" id="GO:0033922">
    <property type="term" value="F:peptidoglycan beta-N-acetylmuramidase activity"/>
    <property type="evidence" value="ECO:0007669"/>
    <property type="project" value="InterPro"/>
</dbReference>
<dbReference type="PIRSF" id="PIRSF016719">
    <property type="entry name" value="UCP016719"/>
    <property type="match status" value="1"/>
</dbReference>
<evidence type="ECO:0000259" key="2">
    <source>
        <dbReference type="Pfam" id="PF20732"/>
    </source>
</evidence>
<dbReference type="EMBL" id="FO681348">
    <property type="protein sequence ID" value="CCV65416.1"/>
    <property type="molecule type" value="Genomic_DNA"/>
</dbReference>
<dbReference type="Pfam" id="PF20732">
    <property type="entry name" value="NamZ_C"/>
    <property type="match status" value="1"/>
</dbReference>
<feature type="domain" description="Peptidoglycan beta-N-acetylmuramidase NamZ C-terminal" evidence="2">
    <location>
        <begin position="225"/>
        <end position="377"/>
    </location>
</feature>
<sequence>MIKVGIERIDDYLELFKNKRVGLITNPTGVCQNFKTTIEVLQEKTNLVSLFSPEHGVRGDLQAGVKLDPYVDEKTGSMVYSLYGETRKPTKEMLADIDVLAYDIQDVGARFYTFIYTMAYSMQAAKDENKLFVVFDRPNPLGGLEVEGNILDLKYRSFVGYYPMVQRYGLTVGELAKYFNEAFEINCNLKVIPMEGYKRGMDYVDTGLPFVMPSPNIPTPMSIYSYMATCLIEGTNLSEGRGTTKPFEVLGAPWLNASNLIKRLEALNLPGVKYRKLHFTPIFSKHKDTLCEGIELYITDKKAFKPVKTGFAIVYLIKELHKEFDFIKPWRENQLPFFNLLTGDDLFNGHYSLDQLFEKIDQDSKTFTKIKERYHLYEV</sequence>
<dbReference type="HOGENOM" id="CLU_033227_1_0_14"/>
<dbReference type="InterPro" id="IPR048503">
    <property type="entry name" value="NamZ_C"/>
</dbReference>
<dbReference type="InterPro" id="IPR048502">
    <property type="entry name" value="NamZ_N"/>
</dbReference>
<dbReference type="InterPro" id="IPR008302">
    <property type="entry name" value="NamZ"/>
</dbReference>
<protein>
    <recommendedName>
        <fullName evidence="5">DUF1343 domain-containing protein</fullName>
    </recommendedName>
</protein>
<gene>
    <name evidence="3" type="ORF">BN85303950</name>
</gene>
<dbReference type="STRING" id="61635.BN85303950"/>
<dbReference type="PANTHER" id="PTHR42915">
    <property type="entry name" value="HYPOTHETICAL 460 KDA PROTEIN IN FEUA-SIGW INTERGENIC REGION [PRECURSOR]"/>
    <property type="match status" value="1"/>
</dbReference>
<evidence type="ECO:0000313" key="4">
    <source>
        <dbReference type="Proteomes" id="UP000032737"/>
    </source>
</evidence>
<dbReference type="OrthoDB" id="9801061at2"/>
<reference evidence="3 4" key="1">
    <citation type="journal article" date="2013" name="J. Mol. Microbiol. Biotechnol.">
        <title>Analysis of the Complete Genomes of Acholeplasma brassicae , A. palmae and A. laidlawii and Their Comparison to the Obligate Parasites from ' Candidatus Phytoplasma'.</title>
        <authorList>
            <person name="Kube M."/>
            <person name="Siewert C."/>
            <person name="Migdoll A.M."/>
            <person name="Duduk B."/>
            <person name="Holz S."/>
            <person name="Rabus R."/>
            <person name="Seemuller E."/>
            <person name="Mitrovic J."/>
            <person name="Muller I."/>
            <person name="Buttner C."/>
            <person name="Reinhardt R."/>
        </authorList>
    </citation>
    <scope>NUCLEOTIDE SEQUENCE [LARGE SCALE GENOMIC DNA]</scope>
    <source>
        <strain evidence="4">0502</strain>
    </source>
</reference>
<dbReference type="Proteomes" id="UP000032737">
    <property type="component" value="Chromosome"/>
</dbReference>
<dbReference type="Gene3D" id="3.40.50.12170">
    <property type="entry name" value="Uncharacterised protein PF07075, DUF1343"/>
    <property type="match status" value="1"/>
</dbReference>
<feature type="domain" description="Peptidoglycan beta-N-acetylmuramidase NamZ N-terminal" evidence="1">
    <location>
        <begin position="21"/>
        <end position="219"/>
    </location>
</feature>
<dbReference type="PANTHER" id="PTHR42915:SF1">
    <property type="entry name" value="PEPTIDOGLYCAN BETA-N-ACETYLMURAMIDASE NAMZ"/>
    <property type="match status" value="1"/>
</dbReference>
<evidence type="ECO:0000259" key="1">
    <source>
        <dbReference type="Pfam" id="PF07075"/>
    </source>
</evidence>
<dbReference type="Gene3D" id="3.90.1150.140">
    <property type="match status" value="1"/>
</dbReference>
<evidence type="ECO:0000313" key="3">
    <source>
        <dbReference type="EMBL" id="CCV65416.1"/>
    </source>
</evidence>
<organism evidence="3 4">
    <name type="scientific">Acholeplasma brassicae</name>
    <dbReference type="NCBI Taxonomy" id="61635"/>
    <lineage>
        <taxon>Bacteria</taxon>
        <taxon>Bacillati</taxon>
        <taxon>Mycoplasmatota</taxon>
        <taxon>Mollicutes</taxon>
        <taxon>Acholeplasmatales</taxon>
        <taxon>Acholeplasmataceae</taxon>
        <taxon>Acholeplasma</taxon>
    </lineage>
</organism>
<dbReference type="Pfam" id="PF07075">
    <property type="entry name" value="NamZ_N"/>
    <property type="match status" value="1"/>
</dbReference>
<dbReference type="RefSeq" id="WP_030004277.1">
    <property type="nucleotide sequence ID" value="NC_022549.1"/>
</dbReference>
<evidence type="ECO:0008006" key="5">
    <source>
        <dbReference type="Google" id="ProtNLM"/>
    </source>
</evidence>
<accession>U4KMR2</accession>
<dbReference type="KEGG" id="abra:BN85303950"/>